<keyword evidence="5" id="KW-1185">Reference proteome</keyword>
<dbReference type="Pfam" id="PF13280">
    <property type="entry name" value="WYL"/>
    <property type="match status" value="1"/>
</dbReference>
<keyword evidence="1" id="KW-0805">Transcription regulation</keyword>
<protein>
    <submittedName>
        <fullName evidence="4">WYL domain-containing protein</fullName>
    </submittedName>
</protein>
<feature type="domain" description="HTH deoR-type" evidence="3">
    <location>
        <begin position="3"/>
        <end position="58"/>
    </location>
</feature>
<evidence type="ECO:0000259" key="3">
    <source>
        <dbReference type="PROSITE" id="PS51000"/>
    </source>
</evidence>
<gene>
    <name evidence="4" type="ORF">E8M01_06185</name>
</gene>
<dbReference type="InterPro" id="IPR051534">
    <property type="entry name" value="CBASS_pafABC_assoc_protein"/>
</dbReference>
<dbReference type="SUPFAM" id="SSF46785">
    <property type="entry name" value="Winged helix' DNA-binding domain"/>
    <property type="match status" value="1"/>
</dbReference>
<dbReference type="KEGG" id="pstg:E8M01_06185"/>
<evidence type="ECO:0000256" key="2">
    <source>
        <dbReference type="ARBA" id="ARBA00023163"/>
    </source>
</evidence>
<keyword evidence="2" id="KW-0804">Transcription</keyword>
<dbReference type="Pfam" id="PF08279">
    <property type="entry name" value="HTH_11"/>
    <property type="match status" value="1"/>
</dbReference>
<evidence type="ECO:0000256" key="1">
    <source>
        <dbReference type="ARBA" id="ARBA00023015"/>
    </source>
</evidence>
<dbReference type="RefSeq" id="WP_136959325.1">
    <property type="nucleotide sequence ID" value="NZ_CP039690.1"/>
</dbReference>
<dbReference type="PROSITE" id="PS51000">
    <property type="entry name" value="HTH_DEOR_2"/>
    <property type="match status" value="1"/>
</dbReference>
<dbReference type="InterPro" id="IPR001034">
    <property type="entry name" value="DeoR_HTH"/>
</dbReference>
<proteinExistence type="predicted"/>
<reference evidence="4 5" key="1">
    <citation type="submission" date="2019-04" db="EMBL/GenBank/DDBJ databases">
        <title>Phreatobacter aquaticus sp. nov.</title>
        <authorList>
            <person name="Choi A."/>
        </authorList>
    </citation>
    <scope>NUCLEOTIDE SEQUENCE [LARGE SCALE GENOMIC DNA]</scope>
    <source>
        <strain evidence="4 5">KCTC 52518</strain>
    </source>
</reference>
<dbReference type="InterPro" id="IPR026881">
    <property type="entry name" value="WYL_dom"/>
</dbReference>
<dbReference type="InterPro" id="IPR036390">
    <property type="entry name" value="WH_DNA-bd_sf"/>
</dbReference>
<dbReference type="Proteomes" id="UP000298781">
    <property type="component" value="Chromosome"/>
</dbReference>
<dbReference type="InterPro" id="IPR013196">
    <property type="entry name" value="HTH_11"/>
</dbReference>
<dbReference type="OrthoDB" id="9807255at2"/>
<dbReference type="GO" id="GO:0003700">
    <property type="term" value="F:DNA-binding transcription factor activity"/>
    <property type="evidence" value="ECO:0007669"/>
    <property type="project" value="InterPro"/>
</dbReference>
<dbReference type="PANTHER" id="PTHR34580">
    <property type="match status" value="1"/>
</dbReference>
<dbReference type="Gene3D" id="1.10.10.10">
    <property type="entry name" value="Winged helix-like DNA-binding domain superfamily/Winged helix DNA-binding domain"/>
    <property type="match status" value="1"/>
</dbReference>
<evidence type="ECO:0000313" key="4">
    <source>
        <dbReference type="EMBL" id="QCI63868.1"/>
    </source>
</evidence>
<accession>A0A4D7AYX4</accession>
<dbReference type="PROSITE" id="PS52050">
    <property type="entry name" value="WYL"/>
    <property type="match status" value="1"/>
</dbReference>
<sequence>MRRADRLIDLLSHFRGKTLVTADALAERLEVSVRTVYRDIATLQAQGFPIDGQAGVGYVLRGPVDLPPLTFDHDQLEALALGLAYVVEVGDPALAAAAAAARAKIDSAWTGQPSPGVAGRPLRARQRPDRRAPTFAAGLRAALRARRLVAFDYVDAEARQSRRTVRPLALTAFSDGWMLIAWCELRTDFRTFRLDRMREPRISAATFADEPGRDLASYLAARRPA</sequence>
<dbReference type="EMBL" id="CP039690">
    <property type="protein sequence ID" value="QCI63868.1"/>
    <property type="molecule type" value="Genomic_DNA"/>
</dbReference>
<organism evidence="4 5">
    <name type="scientific">Phreatobacter stygius</name>
    <dbReference type="NCBI Taxonomy" id="1940610"/>
    <lineage>
        <taxon>Bacteria</taxon>
        <taxon>Pseudomonadati</taxon>
        <taxon>Pseudomonadota</taxon>
        <taxon>Alphaproteobacteria</taxon>
        <taxon>Hyphomicrobiales</taxon>
        <taxon>Phreatobacteraceae</taxon>
        <taxon>Phreatobacter</taxon>
    </lineage>
</organism>
<dbReference type="InterPro" id="IPR036388">
    <property type="entry name" value="WH-like_DNA-bd_sf"/>
</dbReference>
<dbReference type="PANTHER" id="PTHR34580:SF3">
    <property type="entry name" value="PROTEIN PAFB"/>
    <property type="match status" value="1"/>
</dbReference>
<evidence type="ECO:0000313" key="5">
    <source>
        <dbReference type="Proteomes" id="UP000298781"/>
    </source>
</evidence>
<dbReference type="AlphaFoldDB" id="A0A4D7AYX4"/>
<name>A0A4D7AYX4_9HYPH</name>